<proteinExistence type="predicted"/>
<dbReference type="InterPro" id="IPR011042">
    <property type="entry name" value="6-blade_b-propeller_TolB-like"/>
</dbReference>
<evidence type="ECO:0000313" key="3">
    <source>
        <dbReference type="Proteomes" id="UP001629113"/>
    </source>
</evidence>
<dbReference type="Gene3D" id="2.120.10.30">
    <property type="entry name" value="TolB, C-terminal domain"/>
    <property type="match status" value="1"/>
</dbReference>
<organism evidence="2 3">
    <name type="scientific">Phlyctema vagabunda</name>
    <dbReference type="NCBI Taxonomy" id="108571"/>
    <lineage>
        <taxon>Eukaryota</taxon>
        <taxon>Fungi</taxon>
        <taxon>Dikarya</taxon>
        <taxon>Ascomycota</taxon>
        <taxon>Pezizomycotina</taxon>
        <taxon>Leotiomycetes</taxon>
        <taxon>Helotiales</taxon>
        <taxon>Dermateaceae</taxon>
        <taxon>Phlyctema</taxon>
    </lineage>
</organism>
<protein>
    <submittedName>
        <fullName evidence="2">SMP-30/Gluconolaconase/LRE-like region</fullName>
    </submittedName>
</protein>
<dbReference type="SUPFAM" id="SSF63829">
    <property type="entry name" value="Calcium-dependent phosphotriesterase"/>
    <property type="match status" value="1"/>
</dbReference>
<dbReference type="InterPro" id="IPR052988">
    <property type="entry name" value="Oryzine_lactonohydrolase"/>
</dbReference>
<dbReference type="Proteomes" id="UP001629113">
    <property type="component" value="Unassembled WGS sequence"/>
</dbReference>
<evidence type="ECO:0000313" key="2">
    <source>
        <dbReference type="EMBL" id="KAL3425565.1"/>
    </source>
</evidence>
<keyword evidence="3" id="KW-1185">Reference proteome</keyword>
<dbReference type="Pfam" id="PF08450">
    <property type="entry name" value="SGL"/>
    <property type="match status" value="1"/>
</dbReference>
<dbReference type="InterPro" id="IPR013658">
    <property type="entry name" value="SGL"/>
</dbReference>
<comment type="caution">
    <text evidence="2">The sequence shown here is derived from an EMBL/GenBank/DDBJ whole genome shotgun (WGS) entry which is preliminary data.</text>
</comment>
<sequence>MSLPQSCQVYARAELAAKRHEYFREEFAAPTLPEGGFIIYDERFQAIIGGKPSIEVIGEQKDPFAHEAGVYIPSTAEIFITSNHLRIGGKKKIQISKVKKVGEAWSVEPIEPGIVLANGAVNYKDGVLFCEQGSLTEPGGLVYMEAQAPYKTEVILSNYHGRWFNSVNDVVIHADGSIWFTDPTYGYDQGIRPLSQIICQTYRYDPATGDIRAMDDSVRRPNGLCFSPDQQTLYITDTDGVHGDTHRPGIYAPARAASIYAFDIIQRHSSPFLANKRLFAFADTGIPDGIKCDKAGNVYSGCGDGVHVWTPGGTLIGKIYVPGGCANLCFGKGGEMFLLNEERMWRAQLDPSLRGDLLGI</sequence>
<dbReference type="PANTHER" id="PTHR47064">
    <property type="entry name" value="PUTATIVE (AFU_ORTHOLOGUE AFUA_1G08990)-RELATED"/>
    <property type="match status" value="1"/>
</dbReference>
<gene>
    <name evidence="2" type="ORF">PVAG01_02356</name>
</gene>
<reference evidence="2 3" key="1">
    <citation type="submission" date="2024-06" db="EMBL/GenBank/DDBJ databases">
        <title>Complete genome of Phlyctema vagabunda strain 19-DSS-EL-015.</title>
        <authorList>
            <person name="Fiorenzani C."/>
        </authorList>
    </citation>
    <scope>NUCLEOTIDE SEQUENCE [LARGE SCALE GENOMIC DNA]</scope>
    <source>
        <strain evidence="2 3">19-DSS-EL-015</strain>
    </source>
</reference>
<name>A0ABR4PQH4_9HELO</name>
<feature type="domain" description="SMP-30/Gluconolactonase/LRE-like region" evidence="1">
    <location>
        <begin position="125"/>
        <end position="331"/>
    </location>
</feature>
<evidence type="ECO:0000259" key="1">
    <source>
        <dbReference type="Pfam" id="PF08450"/>
    </source>
</evidence>
<dbReference type="EMBL" id="JBFCZG010000002">
    <property type="protein sequence ID" value="KAL3425565.1"/>
    <property type="molecule type" value="Genomic_DNA"/>
</dbReference>
<accession>A0ABR4PQH4</accession>
<dbReference type="PANTHER" id="PTHR47064:SF2">
    <property type="entry name" value="SMP-30_GLUCONOLACTONASE_LRE-LIKE REGION DOMAIN-CONTAINING PROTEIN-RELATED"/>
    <property type="match status" value="1"/>
</dbReference>